<proteinExistence type="inferred from homology"/>
<dbReference type="PRINTS" id="PR00368">
    <property type="entry name" value="FADPNR"/>
</dbReference>
<gene>
    <name evidence="7" type="ORF">H2200_006550</name>
</gene>
<dbReference type="Gene3D" id="3.50.50.100">
    <property type="match status" value="1"/>
</dbReference>
<dbReference type="PANTHER" id="PTHR43706:SF45">
    <property type="entry name" value="NADH DEHYDROGENASE-LIKE PROTEIN RV1812C"/>
    <property type="match status" value="1"/>
</dbReference>
<dbReference type="SUPFAM" id="SSF51905">
    <property type="entry name" value="FAD/NAD(P)-binding domain"/>
    <property type="match status" value="1"/>
</dbReference>
<evidence type="ECO:0000256" key="4">
    <source>
        <dbReference type="ARBA" id="ARBA00023002"/>
    </source>
</evidence>
<name>A0AA38X8L1_9EURO</name>
<dbReference type="PANTHER" id="PTHR43706">
    <property type="entry name" value="NADH DEHYDROGENASE"/>
    <property type="match status" value="1"/>
</dbReference>
<evidence type="ECO:0000259" key="6">
    <source>
        <dbReference type="Pfam" id="PF07992"/>
    </source>
</evidence>
<dbReference type="InterPro" id="IPR023753">
    <property type="entry name" value="FAD/NAD-binding_dom"/>
</dbReference>
<comment type="caution">
    <text evidence="7">The sequence shown here is derived from an EMBL/GenBank/DDBJ whole genome shotgun (WGS) entry which is preliminary data.</text>
</comment>
<evidence type="ECO:0000256" key="1">
    <source>
        <dbReference type="ARBA" id="ARBA00005272"/>
    </source>
</evidence>
<dbReference type="EMBL" id="JAPDRK010000009">
    <property type="protein sequence ID" value="KAJ9608779.1"/>
    <property type="molecule type" value="Genomic_DNA"/>
</dbReference>
<organism evidence="7 8">
    <name type="scientific">Cladophialophora chaetospira</name>
    <dbReference type="NCBI Taxonomy" id="386627"/>
    <lineage>
        <taxon>Eukaryota</taxon>
        <taxon>Fungi</taxon>
        <taxon>Dikarya</taxon>
        <taxon>Ascomycota</taxon>
        <taxon>Pezizomycotina</taxon>
        <taxon>Eurotiomycetes</taxon>
        <taxon>Chaetothyriomycetidae</taxon>
        <taxon>Chaetothyriales</taxon>
        <taxon>Herpotrichiellaceae</taxon>
        <taxon>Cladophialophora</taxon>
    </lineage>
</organism>
<evidence type="ECO:0000256" key="2">
    <source>
        <dbReference type="ARBA" id="ARBA00022630"/>
    </source>
</evidence>
<dbReference type="PRINTS" id="PR00411">
    <property type="entry name" value="PNDRDTASEI"/>
</dbReference>
<evidence type="ECO:0000256" key="3">
    <source>
        <dbReference type="ARBA" id="ARBA00022827"/>
    </source>
</evidence>
<keyword evidence="3" id="KW-0274">FAD</keyword>
<dbReference type="InterPro" id="IPR045024">
    <property type="entry name" value="NDH-2"/>
</dbReference>
<sequence length="407" mass="43577">MQQRILIIGSGFAGMWSALAARRLIHLTQGEATEIQVMVVAPEPRLVVRPRLYEANPADMSAPLRDLFSATGVQYVQGTVDVIRPAQQEVEAVDAAGKRSTLSYSRLILAAGSRVVRPEIPGLREHAFSIDRIEEAAEFGTHLHGLASLPASPARNTVIVVGGGFTGIEIGAELPARLRSILGEDASVRVIIVEWNANIGPDLGPGPRPTIIEALTKLGVEMKLGAAVTSIGPSGVILSTGETITALTVVWTAGLEANELTKQVRGEKDRQGRLHVNRDLRVPSNEKIFATGDAALAMTDDQGHHTLMSCQHATILGRSAGHNAAADLLKLDTRPYSQPMYGTCLDLGPWGAVIGEGWDRTTRMTGMKAKAVKQWINGTLIYPPQADQAEAFAVADPAYEIPNLSFL</sequence>
<feature type="domain" description="FAD/NAD(P)-binding" evidence="6">
    <location>
        <begin position="4"/>
        <end position="314"/>
    </location>
</feature>
<keyword evidence="4" id="KW-0560">Oxidoreductase</keyword>
<keyword evidence="2" id="KW-0285">Flavoprotein</keyword>
<dbReference type="Proteomes" id="UP001172673">
    <property type="component" value="Unassembled WGS sequence"/>
</dbReference>
<dbReference type="AlphaFoldDB" id="A0AA38X8L1"/>
<evidence type="ECO:0000313" key="7">
    <source>
        <dbReference type="EMBL" id="KAJ9608779.1"/>
    </source>
</evidence>
<dbReference type="Pfam" id="PF07992">
    <property type="entry name" value="Pyr_redox_2"/>
    <property type="match status" value="1"/>
</dbReference>
<keyword evidence="5" id="KW-0520">NAD</keyword>
<comment type="similarity">
    <text evidence="1">Belongs to the NADH dehydrogenase family.</text>
</comment>
<dbReference type="InterPro" id="IPR036188">
    <property type="entry name" value="FAD/NAD-bd_sf"/>
</dbReference>
<protein>
    <recommendedName>
        <fullName evidence="6">FAD/NAD(P)-binding domain-containing protein</fullName>
    </recommendedName>
</protein>
<evidence type="ECO:0000313" key="8">
    <source>
        <dbReference type="Proteomes" id="UP001172673"/>
    </source>
</evidence>
<reference evidence="7" key="1">
    <citation type="submission" date="2022-10" db="EMBL/GenBank/DDBJ databases">
        <title>Culturing micro-colonial fungi from biological soil crusts in the Mojave desert and describing Neophaeococcomyces mojavensis, and introducing the new genera and species Taxawa tesnikishii.</title>
        <authorList>
            <person name="Kurbessoian T."/>
            <person name="Stajich J.E."/>
        </authorList>
    </citation>
    <scope>NUCLEOTIDE SEQUENCE</scope>
    <source>
        <strain evidence="7">TK_41</strain>
    </source>
</reference>
<evidence type="ECO:0000256" key="5">
    <source>
        <dbReference type="ARBA" id="ARBA00023027"/>
    </source>
</evidence>
<accession>A0AA38X8L1</accession>
<dbReference type="GO" id="GO:0003954">
    <property type="term" value="F:NADH dehydrogenase activity"/>
    <property type="evidence" value="ECO:0007669"/>
    <property type="project" value="InterPro"/>
</dbReference>
<keyword evidence="8" id="KW-1185">Reference proteome</keyword>